<accession>A0A8H7PRQ4</accession>
<dbReference type="PANTHER" id="PTHR12066">
    <property type="entry name" value="TELOMERASE REVERSE TRANSCRIPTASE"/>
    <property type="match status" value="1"/>
</dbReference>
<dbReference type="InterPro" id="IPR003545">
    <property type="entry name" value="Telomerase_RT"/>
</dbReference>
<feature type="compositionally biased region" description="Basic residues" evidence="2">
    <location>
        <begin position="149"/>
        <end position="161"/>
    </location>
</feature>
<comment type="caution">
    <text evidence="4">The sequence shown here is derived from an EMBL/GenBank/DDBJ whole genome shotgun (WGS) entry which is preliminary data.</text>
</comment>
<evidence type="ECO:0000259" key="3">
    <source>
        <dbReference type="PROSITE" id="PS50878"/>
    </source>
</evidence>
<dbReference type="InterPro" id="IPR043502">
    <property type="entry name" value="DNA/RNA_pol_sf"/>
</dbReference>
<reference evidence="4" key="1">
    <citation type="submission" date="2020-12" db="EMBL/GenBank/DDBJ databases">
        <title>Metabolic potential, ecology and presence of endohyphal bacteria is reflected in genomic diversity of Mucoromycotina.</title>
        <authorList>
            <person name="Muszewska A."/>
            <person name="Okrasinska A."/>
            <person name="Steczkiewicz K."/>
            <person name="Drgas O."/>
            <person name="Orlowska M."/>
            <person name="Perlinska-Lenart U."/>
            <person name="Aleksandrzak-Piekarczyk T."/>
            <person name="Szatraj K."/>
            <person name="Zielenkiewicz U."/>
            <person name="Pilsyk S."/>
            <person name="Malc E."/>
            <person name="Mieczkowski P."/>
            <person name="Kruszewska J.S."/>
            <person name="Biernat P."/>
            <person name="Pawlowska J."/>
        </authorList>
    </citation>
    <scope>NUCLEOTIDE SEQUENCE</scope>
    <source>
        <strain evidence="4">WA0000067209</strain>
    </source>
</reference>
<organism evidence="4 5">
    <name type="scientific">Mortierella isabellina</name>
    <name type="common">Filamentous fungus</name>
    <name type="synonym">Umbelopsis isabellina</name>
    <dbReference type="NCBI Taxonomy" id="91625"/>
    <lineage>
        <taxon>Eukaryota</taxon>
        <taxon>Fungi</taxon>
        <taxon>Fungi incertae sedis</taxon>
        <taxon>Mucoromycota</taxon>
        <taxon>Mucoromycotina</taxon>
        <taxon>Umbelopsidomycetes</taxon>
        <taxon>Umbelopsidales</taxon>
        <taxon>Umbelopsidaceae</taxon>
        <taxon>Umbelopsis</taxon>
    </lineage>
</organism>
<dbReference type="GO" id="GO:0007004">
    <property type="term" value="P:telomere maintenance via telomerase"/>
    <property type="evidence" value="ECO:0007669"/>
    <property type="project" value="TreeGrafter"/>
</dbReference>
<keyword evidence="1" id="KW-0548">Nucleotidyltransferase</keyword>
<keyword evidence="5" id="KW-1185">Reference proteome</keyword>
<dbReference type="GO" id="GO:0000333">
    <property type="term" value="C:telomerase catalytic core complex"/>
    <property type="evidence" value="ECO:0007669"/>
    <property type="project" value="TreeGrafter"/>
</dbReference>
<dbReference type="PROSITE" id="PS50878">
    <property type="entry name" value="RT_POL"/>
    <property type="match status" value="1"/>
</dbReference>
<dbReference type="GO" id="GO:0070034">
    <property type="term" value="F:telomerase RNA binding"/>
    <property type="evidence" value="ECO:0007669"/>
    <property type="project" value="TreeGrafter"/>
</dbReference>
<dbReference type="CDD" id="cd01648">
    <property type="entry name" value="TERT"/>
    <property type="match status" value="1"/>
</dbReference>
<dbReference type="SUPFAM" id="SSF56672">
    <property type="entry name" value="DNA/RNA polymerases"/>
    <property type="match status" value="1"/>
</dbReference>
<protein>
    <recommendedName>
        <fullName evidence="1">Telomerase reverse transcriptase</fullName>
        <ecNumber evidence="1">2.7.7.49</ecNumber>
    </recommendedName>
    <alternativeName>
        <fullName evidence="1">Telomerase catalytic subunit</fullName>
    </alternativeName>
</protein>
<keyword evidence="1" id="KW-0479">Metal-binding</keyword>
<keyword evidence="1" id="KW-0158">Chromosome</keyword>
<dbReference type="InterPro" id="IPR000477">
    <property type="entry name" value="RT_dom"/>
</dbReference>
<feature type="domain" description="Reverse transcriptase" evidence="3">
    <location>
        <begin position="535"/>
        <end position="867"/>
    </location>
</feature>
<sequence length="1047" mass="120189">MNPQECAVLKSLFTKTVSLRTYICQHRACRAGITDKLKNASTRLQELLDTALATHTPSIEKGRDIEYSRDNRFTSEDMWWDRNNSLIKQDEVRTVIHELHIAAEPMPVPHHVPACLDDVFLPNKRMSCCAATMPTKSSYLPTQKVDGVKKRKRSRSQKSKIKSNLQSSADFMNAVFEKENRNISHAKSCRRQRKRQRTSSMKNSTSSHVMVCDSVNDKDTPPGMTITSAKRTHTEAEISCKKGKSDVEQAKRMKSLSNVSASTRLLKRCLMFYGEPKANQQNQISMKLPRNYMLTLPVSKLRNAASSRSRNHVLSSAALDVLLTYIFPKQYRKPNILQGTVTEPATLQRKNPFFVMKPYYRKWRLPPRLQHFKNYFAIICQQHSKMDYKRILDRVCPTKHSGSGADQFSSHAQVCAFVLQCLKEIFPYGIWGSQENFRTISKGKLTDLNKHLLSLLVLMLQMLAVYTYVSLRKFETLSLAQLMRSFKHPSSAVRNAEKRRDNERVSVLAVSVLYNTSPLDVWHDISQPAVSRLISVNFTTFDASKFEFSCLRLLPKGANVRPITNMKRRFQKDANGSQIEQTAHKSANNVLANALRALTFEKEEIPELLGSSIMSFEEFYKTLANYKEWYLSTEKTNSERPNLYFAKVDIKSCFDSIEQDVLLGILDKILSQDEYIIKRYSTMFATTGGKIHFRHKTYAQNADDYDSFQTQALKMSETLPNTIFVDNVLHKFEDRDELLELIRRHIKCNVVKIGSGFYRQTVGIPQGSCLSTMLCSYFYGSMENEELSFLKNDQNALLMRFVDDFICISPNKATVQKFTTTMHKGSIKYGCFVSHAKSLVNFDMMYNGVSVAKLENTFEFPWCGFLIDTRDLEVYSNYQQYFTCHLQDTLTTEFNKHPGLTLVHKGMLTMKPKLRPVFVSKMFNRPETISRNIFEAFLLCAFKLCASASILKYTGVAYLDEQFLLKAIWHIVLTTTHLVKRKLSSLSVIWLGLHAFHLALKRKSRLAPKCQSALEAQLSHDIMQHTGKNLLPLVGTHLRYPFTKIKY</sequence>
<dbReference type="Proteomes" id="UP000654370">
    <property type="component" value="Unassembled WGS sequence"/>
</dbReference>
<dbReference type="EMBL" id="JAEPQZ010000007">
    <property type="protein sequence ID" value="KAG2179042.1"/>
    <property type="molecule type" value="Genomic_DNA"/>
</dbReference>
<comment type="catalytic activity">
    <reaction evidence="1">
        <text>DNA(n) + a 2'-deoxyribonucleoside 5'-triphosphate = DNA(n+1) + diphosphate</text>
        <dbReference type="Rhea" id="RHEA:22508"/>
        <dbReference type="Rhea" id="RHEA-COMP:17339"/>
        <dbReference type="Rhea" id="RHEA-COMP:17340"/>
        <dbReference type="ChEBI" id="CHEBI:33019"/>
        <dbReference type="ChEBI" id="CHEBI:61560"/>
        <dbReference type="ChEBI" id="CHEBI:173112"/>
        <dbReference type="EC" id="2.7.7.49"/>
    </reaction>
</comment>
<gene>
    <name evidence="4" type="ORF">INT43_001891</name>
</gene>
<dbReference type="EC" id="2.7.7.49" evidence="1"/>
<dbReference type="Gene3D" id="1.10.357.90">
    <property type="match status" value="1"/>
</dbReference>
<name>A0A8H7PRQ4_MORIS</name>
<dbReference type="GO" id="GO:0003720">
    <property type="term" value="F:telomerase activity"/>
    <property type="evidence" value="ECO:0007669"/>
    <property type="project" value="InterPro"/>
</dbReference>
<comment type="function">
    <text evidence="1">Telomerase is a ribonucleoprotein enzyme essential for the replication of chromosome termini in most eukaryotes. It elongates telomeres. It is a reverse transcriptase that adds simple sequence repeats to chromosome ends by copying a template sequence within the RNA component of the enzyme.</text>
</comment>
<dbReference type="GO" id="GO:0046872">
    <property type="term" value="F:metal ion binding"/>
    <property type="evidence" value="ECO:0007669"/>
    <property type="project" value="UniProtKB-KW"/>
</dbReference>
<dbReference type="OrthoDB" id="289721at2759"/>
<dbReference type="AlphaFoldDB" id="A0A8H7PRQ4"/>
<keyword evidence="1" id="KW-0695">RNA-directed DNA polymerase</keyword>
<evidence type="ECO:0000313" key="4">
    <source>
        <dbReference type="EMBL" id="KAG2179042.1"/>
    </source>
</evidence>
<dbReference type="Gene3D" id="3.30.70.2630">
    <property type="match status" value="1"/>
</dbReference>
<evidence type="ECO:0000313" key="5">
    <source>
        <dbReference type="Proteomes" id="UP000654370"/>
    </source>
</evidence>
<feature type="compositionally biased region" description="Polar residues" evidence="2">
    <location>
        <begin position="198"/>
        <end position="208"/>
    </location>
</feature>
<keyword evidence="1" id="KW-0808">Transferase</keyword>
<keyword evidence="1" id="KW-0779">Telomere</keyword>
<keyword evidence="1" id="KW-0539">Nucleus</keyword>
<feature type="region of interest" description="Disordered" evidence="2">
    <location>
        <begin position="189"/>
        <end position="222"/>
    </location>
</feature>
<keyword evidence="1" id="KW-0460">Magnesium</keyword>
<dbReference type="GO" id="GO:0042162">
    <property type="term" value="F:telomeric DNA binding"/>
    <property type="evidence" value="ECO:0007669"/>
    <property type="project" value="TreeGrafter"/>
</dbReference>
<dbReference type="GO" id="GO:0000781">
    <property type="term" value="C:chromosome, telomeric region"/>
    <property type="evidence" value="ECO:0007669"/>
    <property type="project" value="UniProtKB-SubCell"/>
</dbReference>
<feature type="region of interest" description="Disordered" evidence="2">
    <location>
        <begin position="144"/>
        <end position="164"/>
    </location>
</feature>
<dbReference type="PRINTS" id="PR01365">
    <property type="entry name" value="TELOMERASERT"/>
</dbReference>
<dbReference type="Gene3D" id="1.10.132.70">
    <property type="match status" value="1"/>
</dbReference>
<evidence type="ECO:0000256" key="2">
    <source>
        <dbReference type="SAM" id="MobiDB-lite"/>
    </source>
</evidence>
<dbReference type="PANTHER" id="PTHR12066:SF0">
    <property type="entry name" value="TELOMERASE REVERSE TRANSCRIPTASE"/>
    <property type="match status" value="1"/>
</dbReference>
<proteinExistence type="inferred from homology"/>
<comment type="similarity">
    <text evidence="1">Belongs to the reverse transcriptase family. Telomerase subfamily.</text>
</comment>
<comment type="subcellular location">
    <subcellularLocation>
        <location evidence="1">Nucleus</location>
    </subcellularLocation>
    <subcellularLocation>
        <location evidence="1">Chromosome</location>
        <location evidence="1">Telomere</location>
    </subcellularLocation>
</comment>
<evidence type="ECO:0000256" key="1">
    <source>
        <dbReference type="RuleBase" id="RU365061"/>
    </source>
</evidence>